<evidence type="ECO:0000313" key="2">
    <source>
        <dbReference type="Proteomes" id="UP000187283"/>
    </source>
</evidence>
<name>A0A1R1XCG2_9FUNG</name>
<gene>
    <name evidence="1" type="ORF">AYI70_g9199</name>
</gene>
<proteinExistence type="predicted"/>
<dbReference type="AlphaFoldDB" id="A0A1R1XCG2"/>
<accession>A0A1R1XCG2</accession>
<protein>
    <submittedName>
        <fullName evidence="1">Uncharacterized protein</fullName>
    </submittedName>
</protein>
<sequence length="313" mass="35192">MQSLQINDGGGYYRARRKRNGGRNQYFKKLLKWGQMDFEYAFTIVGVWTSVRGWGQSVADCCVETGGCKLLSCRRCARFGFLRNRKQLLYPDDKHLQLLAAHRVVVRVRCALQRLLSIFLVHIRRAVLFPAASKQASADQPGLRESAVRCWLVAVLVRLVPGIQCAAFCAQTLCAVLSAGLLFGGFVVSFVRLQLQYQPSRARLLLLDSAPLIGSSPPNHYIPTHIFPILSFSIYLLSQIKFSLYPFPLLSSLQFTPPFYSLLNHPLFLSFVEKMTTDTLNWSSKSSSEAVYEALTTNKVFLAFVSGTSHLQL</sequence>
<organism evidence="1 2">
    <name type="scientific">Smittium culicis</name>
    <dbReference type="NCBI Taxonomy" id="133412"/>
    <lineage>
        <taxon>Eukaryota</taxon>
        <taxon>Fungi</taxon>
        <taxon>Fungi incertae sedis</taxon>
        <taxon>Zoopagomycota</taxon>
        <taxon>Kickxellomycotina</taxon>
        <taxon>Harpellomycetes</taxon>
        <taxon>Harpellales</taxon>
        <taxon>Legeriomycetaceae</taxon>
        <taxon>Smittium</taxon>
    </lineage>
</organism>
<comment type="caution">
    <text evidence="1">The sequence shown here is derived from an EMBL/GenBank/DDBJ whole genome shotgun (WGS) entry which is preliminary data.</text>
</comment>
<dbReference type="Proteomes" id="UP000187283">
    <property type="component" value="Unassembled WGS sequence"/>
</dbReference>
<evidence type="ECO:0000313" key="1">
    <source>
        <dbReference type="EMBL" id="OMJ12320.1"/>
    </source>
</evidence>
<dbReference type="OrthoDB" id="10027013at2759"/>
<dbReference type="EMBL" id="LSSN01004026">
    <property type="protein sequence ID" value="OMJ12320.1"/>
    <property type="molecule type" value="Genomic_DNA"/>
</dbReference>
<reference evidence="1 2" key="1">
    <citation type="submission" date="2017-01" db="EMBL/GenBank/DDBJ databases">
        <authorList>
            <person name="Mah S.A."/>
            <person name="Swanson W.J."/>
            <person name="Moy G.W."/>
            <person name="Vacquier V.D."/>
        </authorList>
    </citation>
    <scope>NUCLEOTIDE SEQUENCE [LARGE SCALE GENOMIC DNA]</scope>
    <source>
        <strain evidence="1 2">GSMNP</strain>
    </source>
</reference>
<keyword evidence="2" id="KW-1185">Reference proteome</keyword>